<proteinExistence type="inferred from homology"/>
<comment type="caution">
    <text evidence="3">The sequence shown here is derived from an EMBL/GenBank/DDBJ whole genome shotgun (WGS) entry which is preliminary data.</text>
</comment>
<dbReference type="SUPFAM" id="SSF82153">
    <property type="entry name" value="FAS1 domain"/>
    <property type="match status" value="2"/>
</dbReference>
<comment type="similarity">
    <text evidence="1">Belongs to the fasciclin-like AGP family.</text>
</comment>
<protein>
    <recommendedName>
        <fullName evidence="2">FAS1 domain-containing protein</fullName>
    </recommendedName>
</protein>
<evidence type="ECO:0000259" key="2">
    <source>
        <dbReference type="PROSITE" id="PS50213"/>
    </source>
</evidence>
<dbReference type="Pfam" id="PF02469">
    <property type="entry name" value="Fasciclin"/>
    <property type="match status" value="1"/>
</dbReference>
<dbReference type="SMART" id="SM00554">
    <property type="entry name" value="FAS1"/>
    <property type="match status" value="2"/>
</dbReference>
<keyword evidence="4" id="KW-1185">Reference proteome</keyword>
<dbReference type="PROSITE" id="PS50213">
    <property type="entry name" value="FAS1"/>
    <property type="match status" value="1"/>
</dbReference>
<organism evidence="3 4">
    <name type="scientific">Rhamnella rubrinervis</name>
    <dbReference type="NCBI Taxonomy" id="2594499"/>
    <lineage>
        <taxon>Eukaryota</taxon>
        <taxon>Viridiplantae</taxon>
        <taxon>Streptophyta</taxon>
        <taxon>Embryophyta</taxon>
        <taxon>Tracheophyta</taxon>
        <taxon>Spermatophyta</taxon>
        <taxon>Magnoliopsida</taxon>
        <taxon>eudicotyledons</taxon>
        <taxon>Gunneridae</taxon>
        <taxon>Pentapetalae</taxon>
        <taxon>rosids</taxon>
        <taxon>fabids</taxon>
        <taxon>Rosales</taxon>
        <taxon>Rhamnaceae</taxon>
        <taxon>rhamnoid group</taxon>
        <taxon>Rhamneae</taxon>
        <taxon>Rhamnella</taxon>
    </lineage>
</organism>
<dbReference type="InterPro" id="IPR052806">
    <property type="entry name" value="Fasciclin-like_AGP"/>
</dbReference>
<evidence type="ECO:0000313" key="4">
    <source>
        <dbReference type="Proteomes" id="UP000796880"/>
    </source>
</evidence>
<dbReference type="PANTHER" id="PTHR33985:SF19">
    <property type="entry name" value="FASCICLIN-LIKE ARABINOGALACTAN PROTEIN 21"/>
    <property type="match status" value="1"/>
</dbReference>
<dbReference type="PANTHER" id="PTHR33985">
    <property type="entry name" value="OS02G0491300 PROTEIN-RELATED"/>
    <property type="match status" value="1"/>
</dbReference>
<feature type="domain" description="FAS1" evidence="2">
    <location>
        <begin position="197"/>
        <end position="342"/>
    </location>
</feature>
<sequence length="352" mass="38960">MASSCTRPALAYIAMSAALAFMAFKMSQHSNSNSESSPTKPIAHELSLNASRALRKAGFNVFATLLRLSPEIFLSTPNSTIFAIRDPAIPYTSLPPWLFKDLLQYHTSPLNLAMDDLLKKPQGSCLPTLYRGKLMAVTRIEFKERLVEINHVLVSHPNIFLGGPISVHGVLGLFSSLDPQNVHQGWDAIQAPTCDFNSSLVSDVMESKNMVEWSWIIRLLSSNGFVSFAIGLQDVLDGILEENRGLESVTIFAPPNFAFLAFPSSLLQQIVRFHILPQRYTYKELAMLPARTLLMTLVPGQYLELNGADKSKQRLAISGVQVVAPDIFSSDRFMIHGISRAFEVSEHPNTAI</sequence>
<reference evidence="3" key="1">
    <citation type="submission" date="2020-03" db="EMBL/GenBank/DDBJ databases">
        <title>A high-quality chromosome-level genome assembly of a woody plant with both climbing and erect habits, Rhamnella rubrinervis.</title>
        <authorList>
            <person name="Lu Z."/>
            <person name="Yang Y."/>
            <person name="Zhu X."/>
            <person name="Sun Y."/>
        </authorList>
    </citation>
    <scope>NUCLEOTIDE SEQUENCE</scope>
    <source>
        <strain evidence="3">BYM</strain>
        <tissue evidence="3">Leaf</tissue>
    </source>
</reference>
<dbReference type="OrthoDB" id="1525874at2759"/>
<dbReference type="InterPro" id="IPR000782">
    <property type="entry name" value="FAS1_domain"/>
</dbReference>
<dbReference type="AlphaFoldDB" id="A0A8K0H1B6"/>
<evidence type="ECO:0000256" key="1">
    <source>
        <dbReference type="ARBA" id="ARBA00007843"/>
    </source>
</evidence>
<dbReference type="Proteomes" id="UP000796880">
    <property type="component" value="Unassembled WGS sequence"/>
</dbReference>
<gene>
    <name evidence="3" type="ORF">FNV43_RR13463</name>
</gene>
<accession>A0A8K0H1B6</accession>
<name>A0A8K0H1B6_9ROSA</name>
<evidence type="ECO:0000313" key="3">
    <source>
        <dbReference type="EMBL" id="KAF3443773.1"/>
    </source>
</evidence>
<dbReference type="InterPro" id="IPR036378">
    <property type="entry name" value="FAS1_dom_sf"/>
</dbReference>
<dbReference type="EMBL" id="VOIH02000006">
    <property type="protein sequence ID" value="KAF3443773.1"/>
    <property type="molecule type" value="Genomic_DNA"/>
</dbReference>
<dbReference type="Gene3D" id="2.30.180.10">
    <property type="entry name" value="FAS1 domain"/>
    <property type="match status" value="1"/>
</dbReference>